<sequence>MIFHYYCSSLALKVVIRSNTSRYHYVDVAKFHTLCRLDGLAMPARQPCIVLLTSPLSCPLKSLTMAPASDKVSHTLLCCGVFMIWYTIAQLVNLLPRIDTLKSQGIFMPVLCLLEFAALVPVYQWYTRRFTDITSGELRVRQLLLFSALLLATIASQSFYLQPENWTASQTGYTRLSLVGFCLAVVMLAPIFEEILFRGFVLQGFLLWAPRHRWGCSIITSLIFAILHSQYDHLQTVISLVVLSLLLCAARFVSGGLRLPMALHMLNNFLGVAPIIWQSFSR</sequence>
<accession>A0A831A1Y3</accession>
<evidence type="ECO:0000259" key="2">
    <source>
        <dbReference type="Pfam" id="PF02517"/>
    </source>
</evidence>
<feature type="domain" description="CAAX prenyl protease 2/Lysostaphin resistance protein A-like" evidence="2">
    <location>
        <begin position="178"/>
        <end position="270"/>
    </location>
</feature>
<dbReference type="GO" id="GO:0004175">
    <property type="term" value="F:endopeptidase activity"/>
    <property type="evidence" value="ECO:0007669"/>
    <property type="project" value="UniProtKB-ARBA"/>
</dbReference>
<dbReference type="GO" id="GO:0080120">
    <property type="term" value="P:CAAX-box protein maturation"/>
    <property type="evidence" value="ECO:0007669"/>
    <property type="project" value="UniProtKB-ARBA"/>
</dbReference>
<evidence type="ECO:0000313" key="3">
    <source>
        <dbReference type="EMBL" id="CCO92889.1"/>
    </source>
</evidence>
<dbReference type="InterPro" id="IPR003675">
    <property type="entry name" value="Rce1/LyrA-like_dom"/>
</dbReference>
<organism evidence="3 4">
    <name type="scientific">Erwinia amylovora NBRC 12687 = CFBP 1232</name>
    <dbReference type="NCBI Taxonomy" id="1219359"/>
    <lineage>
        <taxon>Bacteria</taxon>
        <taxon>Pseudomonadati</taxon>
        <taxon>Pseudomonadota</taxon>
        <taxon>Gammaproteobacteria</taxon>
        <taxon>Enterobacterales</taxon>
        <taxon>Erwiniaceae</taxon>
        <taxon>Erwinia</taxon>
    </lineage>
</organism>
<dbReference type="PANTHER" id="PTHR43592:SF15">
    <property type="entry name" value="CAAX AMINO TERMINAL PROTEASE FAMILY PROTEIN"/>
    <property type="match status" value="1"/>
</dbReference>
<reference evidence="3 4" key="1">
    <citation type="submission" date="2012-11" db="EMBL/GenBank/DDBJ databases">
        <authorList>
            <person name="Linke B."/>
        </authorList>
    </citation>
    <scope>NUCLEOTIDE SEQUENCE [LARGE SCALE GENOMIC DNA]</scope>
    <source>
        <strain evidence="4">CFBP 1232</strain>
    </source>
</reference>
<feature type="transmembrane region" description="Helical" evidence="1">
    <location>
        <begin position="75"/>
        <end position="94"/>
    </location>
</feature>
<dbReference type="Pfam" id="PF02517">
    <property type="entry name" value="Rce1-like"/>
    <property type="match status" value="1"/>
</dbReference>
<feature type="transmembrane region" description="Helical" evidence="1">
    <location>
        <begin position="143"/>
        <end position="161"/>
    </location>
</feature>
<name>A0A831A1Y3_ERWAM</name>
<comment type="caution">
    <text evidence="3">The sequence shown here is derived from an EMBL/GenBank/DDBJ whole genome shotgun (WGS) entry which is preliminary data.</text>
</comment>
<reference evidence="3 4" key="2">
    <citation type="submission" date="2013-04" db="EMBL/GenBank/DDBJ databases">
        <title>Comparative genomics of 12 strains of Erwinia amylovora identifies a pan-genome with a large conserved core and provides insights into host specificity.</title>
        <authorList>
            <person name="Mann R.A."/>
            <person name="Smits T.H.M."/>
            <person name="Buehlmann A."/>
            <person name="Blom J."/>
            <person name="Goesmann A."/>
            <person name="Frey J.E."/>
            <person name="Plummer K.M."/>
            <person name="Beer S.V."/>
            <person name="Luck J."/>
            <person name="Duffy B."/>
            <person name="Rodoni B."/>
        </authorList>
    </citation>
    <scope>NUCLEOTIDE SEQUENCE [LARGE SCALE GENOMIC DNA]</scope>
    <source>
        <strain evidence="4">CFBP 1232</strain>
    </source>
</reference>
<keyword evidence="1" id="KW-0472">Membrane</keyword>
<protein>
    <submittedName>
        <fullName evidence="3">Uncharacterized 24.3 kDa protein (URF 1)</fullName>
    </submittedName>
</protein>
<keyword evidence="1" id="KW-1133">Transmembrane helix</keyword>
<evidence type="ECO:0000313" key="4">
    <source>
        <dbReference type="Proteomes" id="UP000013111"/>
    </source>
</evidence>
<dbReference type="EMBL" id="CAPB01000008">
    <property type="protein sequence ID" value="CCO92889.1"/>
    <property type="molecule type" value="Genomic_DNA"/>
</dbReference>
<dbReference type="PANTHER" id="PTHR43592">
    <property type="entry name" value="CAAX AMINO TERMINAL PROTEASE"/>
    <property type="match status" value="1"/>
</dbReference>
<proteinExistence type="predicted"/>
<feature type="transmembrane region" description="Helical" evidence="1">
    <location>
        <begin position="237"/>
        <end position="254"/>
    </location>
</feature>
<feature type="transmembrane region" description="Helical" evidence="1">
    <location>
        <begin position="173"/>
        <end position="192"/>
    </location>
</feature>
<keyword evidence="1" id="KW-0812">Transmembrane</keyword>
<evidence type="ECO:0000256" key="1">
    <source>
        <dbReference type="SAM" id="Phobius"/>
    </source>
</evidence>
<dbReference type="Proteomes" id="UP000013111">
    <property type="component" value="Unassembled WGS sequence"/>
</dbReference>
<feature type="transmembrane region" description="Helical" evidence="1">
    <location>
        <begin position="213"/>
        <end position="231"/>
    </location>
</feature>
<dbReference type="AlphaFoldDB" id="A0A831A1Y3"/>
<gene>
    <name evidence="3" type="ORF">BN437_0935</name>
</gene>
<feature type="transmembrane region" description="Helical" evidence="1">
    <location>
        <begin position="106"/>
        <end position="123"/>
    </location>
</feature>